<dbReference type="GO" id="GO:0004527">
    <property type="term" value="F:exonuclease activity"/>
    <property type="evidence" value="ECO:0007669"/>
    <property type="project" value="UniProtKB-KW"/>
</dbReference>
<dbReference type="OrthoDB" id="9791397at2"/>
<dbReference type="GO" id="GO:0006281">
    <property type="term" value="P:DNA repair"/>
    <property type="evidence" value="ECO:0007669"/>
    <property type="project" value="UniProtKB-KW"/>
</dbReference>
<feature type="domain" description="PD-(D/E)XK endonuclease-like" evidence="5">
    <location>
        <begin position="13"/>
        <end position="257"/>
    </location>
</feature>
<keyword evidence="2" id="KW-0547">Nucleotide-binding</keyword>
<evidence type="ECO:0000313" key="6">
    <source>
        <dbReference type="EMBL" id="SKA35921.1"/>
    </source>
</evidence>
<dbReference type="AlphaFoldDB" id="A0A1T4T6Q7"/>
<keyword evidence="2" id="KW-0067">ATP-binding</keyword>
<dbReference type="EMBL" id="FUWS01000015">
    <property type="protein sequence ID" value="SKA35921.1"/>
    <property type="molecule type" value="Genomic_DNA"/>
</dbReference>
<dbReference type="Gene3D" id="3.90.320.10">
    <property type="match status" value="1"/>
</dbReference>
<evidence type="ECO:0000259" key="5">
    <source>
        <dbReference type="Pfam" id="PF12705"/>
    </source>
</evidence>
<keyword evidence="6" id="KW-0378">Hydrolase</keyword>
<dbReference type="InterPro" id="IPR011335">
    <property type="entry name" value="Restrct_endonuc-II-like"/>
</dbReference>
<evidence type="ECO:0000256" key="4">
    <source>
        <dbReference type="SAM" id="MobiDB-lite"/>
    </source>
</evidence>
<protein>
    <submittedName>
        <fullName evidence="6">Putative RecB family exonuclease</fullName>
    </submittedName>
</protein>
<dbReference type="InterPro" id="IPR038726">
    <property type="entry name" value="PDDEXK_AddAB-type"/>
</dbReference>
<keyword evidence="6" id="KW-0540">Nuclease</keyword>
<accession>A0A1T4T6Q7</accession>
<sequence>MSSPHAPSPARALSPSRATDFLQCPLLFRLRVIDRVPERPSPAALRGTLVHAVLERLFELAPDTRTPDSALALLEPQWNRLREKQPEAAELFADEDELAAWLDGAREAIRRYFSMEDPGRLEPRERELRLEVTLESGLRLRGYVDRLDVAPDGRIRVVDYKTGKAPAKPYRDKAWLQVHFYALMVWREFGEIPTRLQLMFLGDGEWLWYEPTEADLREVEKRITDIWWQIEETARSGQWRPRKSPLCGWCDHRALCPEFGGTPPELPAGGQATVFAPLPPETAVRPDPRA</sequence>
<evidence type="ECO:0000256" key="2">
    <source>
        <dbReference type="ARBA" id="ARBA00022806"/>
    </source>
</evidence>
<dbReference type="InterPro" id="IPR011604">
    <property type="entry name" value="PDDEXK-like_dom_sf"/>
</dbReference>
<name>A0A1T4T6Q7_9ACTN</name>
<organism evidence="6 7">
    <name type="scientific">Marinactinospora thermotolerans DSM 45154</name>
    <dbReference type="NCBI Taxonomy" id="1122192"/>
    <lineage>
        <taxon>Bacteria</taxon>
        <taxon>Bacillati</taxon>
        <taxon>Actinomycetota</taxon>
        <taxon>Actinomycetes</taxon>
        <taxon>Streptosporangiales</taxon>
        <taxon>Nocardiopsidaceae</taxon>
        <taxon>Marinactinospora</taxon>
    </lineage>
</organism>
<keyword evidence="3" id="KW-0234">DNA repair</keyword>
<dbReference type="SUPFAM" id="SSF52980">
    <property type="entry name" value="Restriction endonuclease-like"/>
    <property type="match status" value="1"/>
</dbReference>
<dbReference type="STRING" id="1122192.SAMN02745673_04555"/>
<dbReference type="Pfam" id="PF12705">
    <property type="entry name" value="PDDEXK_1"/>
    <property type="match status" value="1"/>
</dbReference>
<evidence type="ECO:0000256" key="3">
    <source>
        <dbReference type="ARBA" id="ARBA00023204"/>
    </source>
</evidence>
<gene>
    <name evidence="6" type="ORF">SAMN02745673_04555</name>
</gene>
<feature type="region of interest" description="Disordered" evidence="4">
    <location>
        <begin position="266"/>
        <end position="290"/>
    </location>
</feature>
<dbReference type="GO" id="GO:0004386">
    <property type="term" value="F:helicase activity"/>
    <property type="evidence" value="ECO:0007669"/>
    <property type="project" value="UniProtKB-KW"/>
</dbReference>
<evidence type="ECO:0000256" key="1">
    <source>
        <dbReference type="ARBA" id="ARBA00022763"/>
    </source>
</evidence>
<evidence type="ECO:0000313" key="7">
    <source>
        <dbReference type="Proteomes" id="UP000190637"/>
    </source>
</evidence>
<keyword evidence="1" id="KW-0227">DNA damage</keyword>
<dbReference type="Proteomes" id="UP000190637">
    <property type="component" value="Unassembled WGS sequence"/>
</dbReference>
<keyword evidence="6" id="KW-0269">Exonuclease</keyword>
<keyword evidence="7" id="KW-1185">Reference proteome</keyword>
<proteinExistence type="predicted"/>
<keyword evidence="2" id="KW-0347">Helicase</keyword>
<reference evidence="6 7" key="1">
    <citation type="submission" date="2017-02" db="EMBL/GenBank/DDBJ databases">
        <authorList>
            <person name="Peterson S.W."/>
        </authorList>
    </citation>
    <scope>NUCLEOTIDE SEQUENCE [LARGE SCALE GENOMIC DNA]</scope>
    <source>
        <strain evidence="6 7">DSM 45154</strain>
    </source>
</reference>
<dbReference type="RefSeq" id="WP_078763777.1">
    <property type="nucleotide sequence ID" value="NZ_FUWS01000015.1"/>
</dbReference>